<dbReference type="EMBL" id="FRAS01000005">
    <property type="protein sequence ID" value="SHK71027.1"/>
    <property type="molecule type" value="Genomic_DNA"/>
</dbReference>
<dbReference type="STRING" id="1121959.SAMN02746009_01432"/>
<name>A0A1M6UP95_9BACT</name>
<evidence type="ECO:0000256" key="1">
    <source>
        <dbReference type="SAM" id="Coils"/>
    </source>
</evidence>
<dbReference type="RefSeq" id="WP_139252165.1">
    <property type="nucleotide sequence ID" value="NZ_FRAS01000005.1"/>
</dbReference>
<sequence length="647" mass="71752">MQIKSIILYHHDGRQREIAFRLGAVNIITGASRTGKSSIIHILDYCLGRSTFNVPNGAIRDTVAWYAVLLQLHDSQIFIAKPAPVKPATSQSQAFIFAGATVTPPSLADLRPETNDSAVVSYLSRVLGIGPNLTTPLNGSSADTFQATFDHTRYYLFQNQSLTTNSEMLFWRQSEDSNFRHIRLTLPYFLGAQREDKLGLSDRLNQARKLLKELQNRQAEANAVANRQNQRARTFVEEARAVGLVNEQIPDNQLIPVLRRLNNWTPAKATAGVAESPLAQEQALLEDLNAQFSDKRKQIREAEAHVGNATHYQDAATAHAARLSVIKVFKDNEDSGHQCPVCSSDLDEVPPSVAALVSAFERMQTQLSTVQRERPQLQQHLAALRTQLETIRASIKAAEERIVALSRQQTAALRLREQNAEIGRVVGRISLYLESVAALSPDSNLQTRISNGLRIVEELNAQLDPEEERALLESVLTLIGTSMTQWAAFLGLEYAGAPHRLEIKKLTVVADTHDGPTPMARMGSAENWLGCHLIALLALHEFFISRSRPVPHFLCIDQPSQVYFPTKEAYKSLDGNSGAAGGDIQAVARMFELLFKVTDELSPNFQIIVVEHANLEDERFQESLVESPWNNGNALIPADWLLNNATG</sequence>
<proteinExistence type="predicted"/>
<evidence type="ECO:0000313" key="2">
    <source>
        <dbReference type="EMBL" id="SHK71027.1"/>
    </source>
</evidence>
<feature type="coiled-coil region" evidence="1">
    <location>
        <begin position="278"/>
        <end position="305"/>
    </location>
</feature>
<gene>
    <name evidence="2" type="ORF">SAMN02746009_01432</name>
</gene>
<dbReference type="InterPro" id="IPR022205">
    <property type="entry name" value="DUF3732"/>
</dbReference>
<dbReference type="OrthoDB" id="103556at2"/>
<accession>A0A1M6UP95</accession>
<reference evidence="3" key="1">
    <citation type="submission" date="2016-11" db="EMBL/GenBank/DDBJ databases">
        <authorList>
            <person name="Varghese N."/>
            <person name="Submissions S."/>
        </authorList>
    </citation>
    <scope>NUCLEOTIDE SEQUENCE [LARGE SCALE GENOMIC DNA]</scope>
    <source>
        <strain evidence="3">DSM 18569</strain>
    </source>
</reference>
<dbReference type="Proteomes" id="UP000183947">
    <property type="component" value="Unassembled WGS sequence"/>
</dbReference>
<evidence type="ECO:0000313" key="3">
    <source>
        <dbReference type="Proteomes" id="UP000183947"/>
    </source>
</evidence>
<protein>
    <submittedName>
        <fullName evidence="2">Uncharacterized protein</fullName>
    </submittedName>
</protein>
<dbReference type="Pfam" id="PF12532">
    <property type="entry name" value="DUF3732"/>
    <property type="match status" value="1"/>
</dbReference>
<organism evidence="2 3">
    <name type="scientific">Hymenobacter psychrotolerans DSM 18569</name>
    <dbReference type="NCBI Taxonomy" id="1121959"/>
    <lineage>
        <taxon>Bacteria</taxon>
        <taxon>Pseudomonadati</taxon>
        <taxon>Bacteroidota</taxon>
        <taxon>Cytophagia</taxon>
        <taxon>Cytophagales</taxon>
        <taxon>Hymenobacteraceae</taxon>
        <taxon>Hymenobacter</taxon>
    </lineage>
</organism>
<keyword evidence="1" id="KW-0175">Coiled coil</keyword>
<feature type="coiled-coil region" evidence="1">
    <location>
        <begin position="197"/>
        <end position="231"/>
    </location>
</feature>
<feature type="coiled-coil region" evidence="1">
    <location>
        <begin position="381"/>
        <end position="408"/>
    </location>
</feature>
<dbReference type="AlphaFoldDB" id="A0A1M6UP95"/>
<keyword evidence="3" id="KW-1185">Reference proteome</keyword>